<proteinExistence type="predicted"/>
<evidence type="ECO:0000313" key="2">
    <source>
        <dbReference type="Proteomes" id="UP001652628"/>
    </source>
</evidence>
<protein>
    <submittedName>
        <fullName evidence="3">Uncharacterized protein</fullName>
    </submittedName>
</protein>
<accession>A0AB39ZFV1</accession>
<sequence>MDTLRQKFSELFNSSVTTKDEEGKLGEATTSEVSNQETEKPDDTSPSDTTEPITSADLPTPDLKLQTFKKQTYQPINYELEFVDFVERNAPKGFSKKIMDMMPYLQVSFLSWPAFWFWRGYNWQSKRKTERIGFYIQRTYQQAKLMQLAIIATGLLTVSMGQTAGMPIKLETVNHKKPEDDIEDTG</sequence>
<reference evidence="3" key="1">
    <citation type="submission" date="2025-08" db="UniProtKB">
        <authorList>
            <consortium name="RefSeq"/>
        </authorList>
    </citation>
    <scope>IDENTIFICATION</scope>
</reference>
<dbReference type="Proteomes" id="UP001652628">
    <property type="component" value="Chromosome 3"/>
</dbReference>
<evidence type="ECO:0000313" key="3">
    <source>
        <dbReference type="RefSeq" id="XP_016933334.2"/>
    </source>
</evidence>
<gene>
    <name evidence="3" type="primary">LOC108012457</name>
</gene>
<dbReference type="AlphaFoldDB" id="A0AB39ZFV1"/>
<feature type="region of interest" description="Disordered" evidence="1">
    <location>
        <begin position="1"/>
        <end position="60"/>
    </location>
</feature>
<name>A0AB39ZFV1_DROSZ</name>
<dbReference type="GeneID" id="108012457"/>
<feature type="compositionally biased region" description="Polar residues" evidence="1">
    <location>
        <begin position="44"/>
        <end position="53"/>
    </location>
</feature>
<evidence type="ECO:0000256" key="1">
    <source>
        <dbReference type="SAM" id="MobiDB-lite"/>
    </source>
</evidence>
<organism evidence="2 3">
    <name type="scientific">Drosophila suzukii</name>
    <name type="common">Spotted-wing drosophila fruit fly</name>
    <dbReference type="NCBI Taxonomy" id="28584"/>
    <lineage>
        <taxon>Eukaryota</taxon>
        <taxon>Metazoa</taxon>
        <taxon>Ecdysozoa</taxon>
        <taxon>Arthropoda</taxon>
        <taxon>Hexapoda</taxon>
        <taxon>Insecta</taxon>
        <taxon>Pterygota</taxon>
        <taxon>Neoptera</taxon>
        <taxon>Endopterygota</taxon>
        <taxon>Diptera</taxon>
        <taxon>Brachycera</taxon>
        <taxon>Muscomorpha</taxon>
        <taxon>Ephydroidea</taxon>
        <taxon>Drosophilidae</taxon>
        <taxon>Drosophila</taxon>
        <taxon>Sophophora</taxon>
    </lineage>
</organism>
<dbReference type="RefSeq" id="XP_016933334.2">
    <property type="nucleotide sequence ID" value="XM_017077845.3"/>
</dbReference>
<keyword evidence="2" id="KW-1185">Reference proteome</keyword>